<keyword evidence="3" id="KW-1185">Reference proteome</keyword>
<dbReference type="InterPro" id="IPR001036">
    <property type="entry name" value="Acrflvin-R"/>
</dbReference>
<feature type="transmembrane region" description="Helical" evidence="1">
    <location>
        <begin position="986"/>
        <end position="1003"/>
    </location>
</feature>
<dbReference type="Gene3D" id="1.20.1640.10">
    <property type="entry name" value="Multidrug efflux transporter AcrB transmembrane domain"/>
    <property type="match status" value="3"/>
</dbReference>
<feature type="transmembrane region" description="Helical" evidence="1">
    <location>
        <begin position="7"/>
        <end position="29"/>
    </location>
</feature>
<dbReference type="Gene3D" id="3.30.70.1430">
    <property type="entry name" value="Multidrug efflux transporter AcrB pore domain"/>
    <property type="match status" value="2"/>
</dbReference>
<feature type="transmembrane region" description="Helical" evidence="1">
    <location>
        <begin position="894"/>
        <end position="912"/>
    </location>
</feature>
<keyword evidence="1" id="KW-0472">Membrane</keyword>
<proteinExistence type="predicted"/>
<sequence length="1038" mass="116178">MKNLSPFSVILSMVVLMIIGAAMVPLLGIQYQPTKKSQSLSINYSWGGASARVVEQEITSKLEGLFAPISGVKRIGSVSRKDGGSITLEFKDEANMDAVRFEISSKIRQVYPQLPTGASYPSLSSSTTGEYTPPMLIYTINADLPTWQIQEYAQKSIADPLARIEGVKQVNVSGATPFEWVITFDPEKCAVAGITGREIQTAIGNHNGTRELGLSENENGEELSVVLKNSDMQPEDWGKIAIKNVAGRIITLGYIATIDYRQALPNYYYRLNGLNNINLTITPEKHVNTLRLSDQVKREAEEISRTLPEGYSLSLVEDSSVYVRGELAKIYLRSGLSVLILLLFVFLVSRSFRYLMLIIITLTANILIAFIFYNIFRLEIHLYSLAGITVSLGLIIDTSIIMIDHYGRYRNLKVFIAILAALLTTIGALSIVLFLPAEQRENLVDFSAVIVINLVVSMVVSLFFIPALLEKMPVRSLTRKRKSSRGLRRTAKISKIYRRWIAWSKRHKWIYITALILGFGIPVQLLPTKLGQPKYYGQPVDSLNRWQEFYNKTIGGEFYQTKVKKWVEPALGGSMRLFAKNALGGGGGFREDNQRTVLSINAALPEGCTIHQLNDAIRDMETFLSGFDEVEAFQTRVSAYNNANISVTFKPEADRTGFPYMLKDMATSKAISLGGATWGIYGVGQGFSNNVSSGWKANRIELTGYNYEQLYRYAQELSDSIRVNPRVSGVEIAGQINWGSASTFTEYFLDFNFEKFALYGVNPSEYYRAIEQNLYRTSLPSVYREGVQENVVLVSGGEEEFDVWHLGNDIIQVGDNSVKLAELGSIAKRRSGNNIHKSNQEYTLTVAFDFVGSSELASRFTKRNMDKLRDVLPIGYKVKDQGYGWWYENQGIQYALLLLIIAIIFVICSILFESLLQPLVIILMIPVSFIGVFLTFWLFELKFDQGGFASFVLLCGLVVNAGIYVINEYNQVGNYLRAFNRKIVPILLTIISTVLGLIPFVVISREPFWFTFAAGAMGGMIFSVVAIFIVMPVFLKTD</sequence>
<dbReference type="KEGG" id="rbc:BN938_2577"/>
<feature type="transmembrane region" description="Helical" evidence="1">
    <location>
        <begin position="509"/>
        <end position="526"/>
    </location>
</feature>
<organism evidence="2 3">
    <name type="scientific">Mucinivorans hirudinis</name>
    <dbReference type="NCBI Taxonomy" id="1433126"/>
    <lineage>
        <taxon>Bacteria</taxon>
        <taxon>Pseudomonadati</taxon>
        <taxon>Bacteroidota</taxon>
        <taxon>Bacteroidia</taxon>
        <taxon>Bacteroidales</taxon>
        <taxon>Rikenellaceae</taxon>
        <taxon>Mucinivorans</taxon>
    </lineage>
</organism>
<dbReference type="GO" id="GO:0005886">
    <property type="term" value="C:plasma membrane"/>
    <property type="evidence" value="ECO:0007669"/>
    <property type="project" value="TreeGrafter"/>
</dbReference>
<dbReference type="Gene3D" id="3.30.70.1320">
    <property type="entry name" value="Multidrug efflux transporter AcrB pore domain like"/>
    <property type="match status" value="1"/>
</dbReference>
<dbReference type="HOGENOM" id="CLU_002755_0_2_10"/>
<feature type="transmembrane region" description="Helical" evidence="1">
    <location>
        <begin position="945"/>
        <end position="966"/>
    </location>
</feature>
<dbReference type="STRING" id="1433126.BN938_2577"/>
<dbReference type="Proteomes" id="UP000027616">
    <property type="component" value="Chromosome I"/>
</dbReference>
<dbReference type="EMBL" id="HG934468">
    <property type="protein sequence ID" value="CDN32647.1"/>
    <property type="molecule type" value="Genomic_DNA"/>
</dbReference>
<dbReference type="Gene3D" id="3.30.70.1440">
    <property type="entry name" value="Multidrug efflux transporter AcrB pore domain"/>
    <property type="match status" value="1"/>
</dbReference>
<keyword evidence="1" id="KW-1133">Transmembrane helix</keyword>
<evidence type="ECO:0000313" key="2">
    <source>
        <dbReference type="EMBL" id="CDN32647.1"/>
    </source>
</evidence>
<feature type="transmembrane region" description="Helical" evidence="1">
    <location>
        <begin position="414"/>
        <end position="434"/>
    </location>
</feature>
<feature type="transmembrane region" description="Helical" evidence="1">
    <location>
        <begin position="446"/>
        <end position="469"/>
    </location>
</feature>
<feature type="transmembrane region" description="Helical" evidence="1">
    <location>
        <begin position="330"/>
        <end position="348"/>
    </location>
</feature>
<dbReference type="SUPFAM" id="SSF82693">
    <property type="entry name" value="Multidrug efflux transporter AcrB pore domain, PN1, PN2, PC1 and PC2 subdomains"/>
    <property type="match status" value="1"/>
</dbReference>
<dbReference type="eggNOG" id="COG0841">
    <property type="taxonomic scope" value="Bacteria"/>
</dbReference>
<dbReference type="Pfam" id="PF00873">
    <property type="entry name" value="ACR_tran"/>
    <property type="match status" value="2"/>
</dbReference>
<feature type="transmembrane region" description="Helical" evidence="1">
    <location>
        <begin position="919"/>
        <end position="939"/>
    </location>
</feature>
<keyword evidence="1" id="KW-0812">Transmembrane</keyword>
<accession>A0A060RAM0</accession>
<protein>
    <submittedName>
        <fullName evidence="2">RND multidrug efflux transporter</fullName>
    </submittedName>
</protein>
<dbReference type="PATRIC" id="fig|1433126.3.peg.2552"/>
<dbReference type="SUPFAM" id="SSF82714">
    <property type="entry name" value="Multidrug efflux transporter AcrB TolC docking domain, DN and DC subdomains"/>
    <property type="match status" value="1"/>
</dbReference>
<feature type="transmembrane region" description="Helical" evidence="1">
    <location>
        <begin position="355"/>
        <end position="376"/>
    </location>
</feature>
<dbReference type="InterPro" id="IPR027463">
    <property type="entry name" value="AcrB_DN_DC_subdom"/>
</dbReference>
<dbReference type="Gene3D" id="3.30.2090.10">
    <property type="entry name" value="Multidrug efflux transporter AcrB TolC docking domain, DN and DC subdomains"/>
    <property type="match status" value="2"/>
</dbReference>
<reference evidence="2 3" key="1">
    <citation type="journal article" date="2015" name="Genome Announc.">
        <title>Complete Genome Sequence of the Novel Leech Symbiont Mucinivorans hirudinis M3T.</title>
        <authorList>
            <person name="Nelson M.C."/>
            <person name="Bomar L."/>
            <person name="Graf J."/>
        </authorList>
    </citation>
    <scope>NUCLEOTIDE SEQUENCE [LARGE SCALE GENOMIC DNA]</scope>
    <source>
        <strain evidence="3">M3</strain>
    </source>
</reference>
<evidence type="ECO:0000313" key="3">
    <source>
        <dbReference type="Proteomes" id="UP000027616"/>
    </source>
</evidence>
<dbReference type="PRINTS" id="PR00702">
    <property type="entry name" value="ACRIFLAVINRP"/>
</dbReference>
<dbReference type="AlphaFoldDB" id="A0A060RAM0"/>
<feature type="transmembrane region" description="Helical" evidence="1">
    <location>
        <begin position="382"/>
        <end position="402"/>
    </location>
</feature>
<dbReference type="SUPFAM" id="SSF82866">
    <property type="entry name" value="Multidrug efflux transporter AcrB transmembrane domain"/>
    <property type="match status" value="2"/>
</dbReference>
<name>A0A060RAM0_9BACT</name>
<dbReference type="PANTHER" id="PTHR32063">
    <property type="match status" value="1"/>
</dbReference>
<dbReference type="PANTHER" id="PTHR32063:SF0">
    <property type="entry name" value="SWARMING MOTILITY PROTEIN SWRC"/>
    <property type="match status" value="1"/>
</dbReference>
<gene>
    <name evidence="2" type="ORF">BN938_2577</name>
</gene>
<feature type="transmembrane region" description="Helical" evidence="1">
    <location>
        <begin position="1009"/>
        <end position="1035"/>
    </location>
</feature>
<evidence type="ECO:0000256" key="1">
    <source>
        <dbReference type="SAM" id="Phobius"/>
    </source>
</evidence>
<dbReference type="GO" id="GO:0042910">
    <property type="term" value="F:xenobiotic transmembrane transporter activity"/>
    <property type="evidence" value="ECO:0007669"/>
    <property type="project" value="TreeGrafter"/>
</dbReference>